<evidence type="ECO:0000313" key="2">
    <source>
        <dbReference type="Proteomes" id="UP000676565"/>
    </source>
</evidence>
<proteinExistence type="predicted"/>
<sequence length="84" mass="9674">MMHVTEATRGHITIQYGDKFVTVYGEMFGMVPGMPDYQIYGFSIKHWDAPHDALLITEEEKKAILTEVCDYLKQHGRTPDVLEE</sequence>
<protein>
    <submittedName>
        <fullName evidence="1">Uncharacterized protein</fullName>
    </submittedName>
</protein>
<dbReference type="InterPro" id="IPR028148">
    <property type="entry name" value="Imm74"/>
</dbReference>
<evidence type="ECO:0000313" key="1">
    <source>
        <dbReference type="EMBL" id="MBP3959988.1"/>
    </source>
</evidence>
<accession>A0ABS5C240</accession>
<dbReference type="Pfam" id="PF15603">
    <property type="entry name" value="Imm74"/>
    <property type="match status" value="1"/>
</dbReference>
<organism evidence="1 2">
    <name type="scientific">Gemmata palustris</name>
    <dbReference type="NCBI Taxonomy" id="2822762"/>
    <lineage>
        <taxon>Bacteria</taxon>
        <taxon>Pseudomonadati</taxon>
        <taxon>Planctomycetota</taxon>
        <taxon>Planctomycetia</taxon>
        <taxon>Gemmatales</taxon>
        <taxon>Gemmataceae</taxon>
        <taxon>Gemmata</taxon>
    </lineage>
</organism>
<comment type="caution">
    <text evidence="1">The sequence shown here is derived from an EMBL/GenBank/DDBJ whole genome shotgun (WGS) entry which is preliminary data.</text>
</comment>
<gene>
    <name evidence="1" type="ORF">J8F10_32505</name>
</gene>
<dbReference type="EMBL" id="JAGKQQ010000001">
    <property type="protein sequence ID" value="MBP3959988.1"/>
    <property type="molecule type" value="Genomic_DNA"/>
</dbReference>
<name>A0ABS5C240_9BACT</name>
<dbReference type="RefSeq" id="WP_210660937.1">
    <property type="nucleotide sequence ID" value="NZ_JAGKQQ010000001.1"/>
</dbReference>
<keyword evidence="2" id="KW-1185">Reference proteome</keyword>
<dbReference type="Proteomes" id="UP000676565">
    <property type="component" value="Unassembled WGS sequence"/>
</dbReference>
<reference evidence="1 2" key="1">
    <citation type="submission" date="2021-04" db="EMBL/GenBank/DDBJ databases">
        <authorList>
            <person name="Ivanova A."/>
        </authorList>
    </citation>
    <scope>NUCLEOTIDE SEQUENCE [LARGE SCALE GENOMIC DNA]</scope>
    <source>
        <strain evidence="1 2">G18</strain>
    </source>
</reference>